<keyword evidence="8" id="KW-1185">Reference proteome</keyword>
<sequence>MAEPIEEVPVSKKKSLLNTFIKVVLPLALGIFIIVYLFRDINFNDVWHIIKDANWGILLFSLLFGLIGHTLRGYRWELFIDPLGYKAKIANLSYAIYGGYAVNFALPRAGELWKCGIVAKEEKIPFSKLFGTMILDRIFDSLTVITICLIAFLFNMQFFISQLEQNQATFDMVLGILKSPLLYILIVAAIVTTYIIFRFFKENFIVRKVKNFVKEIIKDAKAIWNMKSKGKLALFTIGIWTSYFLYFYITFFAFDFTKDLGFTAGLIAFALSSLSMGVPSNGGLGPWQVAVIAALSLYGVSSLEATAFATGVFGLQSLWVIAMGLFGFIMLALNKKK</sequence>
<keyword evidence="3 6" id="KW-0812">Transmembrane</keyword>
<keyword evidence="5 6" id="KW-0472">Membrane</keyword>
<dbReference type="PANTHER" id="PTHR39087">
    <property type="entry name" value="UPF0104 MEMBRANE PROTEIN MJ1595"/>
    <property type="match status" value="1"/>
</dbReference>
<dbReference type="Pfam" id="PF03706">
    <property type="entry name" value="LPG_synthase_TM"/>
    <property type="match status" value="1"/>
</dbReference>
<dbReference type="InterPro" id="IPR022791">
    <property type="entry name" value="L-PG_synthase/AglD"/>
</dbReference>
<feature type="transmembrane region" description="Helical" evidence="6">
    <location>
        <begin position="53"/>
        <end position="71"/>
    </location>
</feature>
<evidence type="ECO:0000313" key="7">
    <source>
        <dbReference type="EMBL" id="MBB4036680.1"/>
    </source>
</evidence>
<proteinExistence type="predicted"/>
<keyword evidence="2" id="KW-1003">Cell membrane</keyword>
<feature type="transmembrane region" description="Helical" evidence="6">
    <location>
        <begin position="284"/>
        <end position="301"/>
    </location>
</feature>
<accession>A0A840CL15</accession>
<evidence type="ECO:0000256" key="2">
    <source>
        <dbReference type="ARBA" id="ARBA00022475"/>
    </source>
</evidence>
<dbReference type="AlphaFoldDB" id="A0A840CL15"/>
<evidence type="ECO:0000256" key="1">
    <source>
        <dbReference type="ARBA" id="ARBA00004651"/>
    </source>
</evidence>
<dbReference type="PANTHER" id="PTHR39087:SF2">
    <property type="entry name" value="UPF0104 MEMBRANE PROTEIN MJ1595"/>
    <property type="match status" value="1"/>
</dbReference>
<feature type="transmembrane region" description="Helical" evidence="6">
    <location>
        <begin position="232"/>
        <end position="254"/>
    </location>
</feature>
<feature type="transmembrane region" description="Helical" evidence="6">
    <location>
        <begin position="138"/>
        <end position="160"/>
    </location>
</feature>
<name>A0A840CL15_9BACT</name>
<dbReference type="EMBL" id="JACIEP010000008">
    <property type="protein sequence ID" value="MBB4036680.1"/>
    <property type="molecule type" value="Genomic_DNA"/>
</dbReference>
<evidence type="ECO:0000256" key="5">
    <source>
        <dbReference type="ARBA" id="ARBA00023136"/>
    </source>
</evidence>
<dbReference type="Proteomes" id="UP000555103">
    <property type="component" value="Unassembled WGS sequence"/>
</dbReference>
<dbReference type="NCBIfam" id="TIGR00374">
    <property type="entry name" value="flippase-like domain"/>
    <property type="match status" value="1"/>
</dbReference>
<dbReference type="GO" id="GO:0005886">
    <property type="term" value="C:plasma membrane"/>
    <property type="evidence" value="ECO:0007669"/>
    <property type="project" value="UniProtKB-SubCell"/>
</dbReference>
<protein>
    <recommendedName>
        <fullName evidence="9">TIGR00374 family protein</fullName>
    </recommendedName>
</protein>
<feature type="transmembrane region" description="Helical" evidence="6">
    <location>
        <begin position="180"/>
        <end position="200"/>
    </location>
</feature>
<comment type="caution">
    <text evidence="7">The sequence shown here is derived from an EMBL/GenBank/DDBJ whole genome shotgun (WGS) entry which is preliminary data.</text>
</comment>
<feature type="transmembrane region" description="Helical" evidence="6">
    <location>
        <begin position="307"/>
        <end position="333"/>
    </location>
</feature>
<evidence type="ECO:0000256" key="4">
    <source>
        <dbReference type="ARBA" id="ARBA00022989"/>
    </source>
</evidence>
<organism evidence="7 8">
    <name type="scientific">Dysgonomonas hofstadii</name>
    <dbReference type="NCBI Taxonomy" id="637886"/>
    <lineage>
        <taxon>Bacteria</taxon>
        <taxon>Pseudomonadati</taxon>
        <taxon>Bacteroidota</taxon>
        <taxon>Bacteroidia</taxon>
        <taxon>Bacteroidales</taxon>
        <taxon>Dysgonomonadaceae</taxon>
        <taxon>Dysgonomonas</taxon>
    </lineage>
</organism>
<gene>
    <name evidence="7" type="ORF">GGR21_002586</name>
</gene>
<reference evidence="7 8" key="1">
    <citation type="submission" date="2020-08" db="EMBL/GenBank/DDBJ databases">
        <title>Genomic Encyclopedia of Type Strains, Phase IV (KMG-IV): sequencing the most valuable type-strain genomes for metagenomic binning, comparative biology and taxonomic classification.</title>
        <authorList>
            <person name="Goeker M."/>
        </authorList>
    </citation>
    <scope>NUCLEOTIDE SEQUENCE [LARGE SCALE GENOMIC DNA]</scope>
    <source>
        <strain evidence="7 8">DSM 104969</strain>
    </source>
</reference>
<evidence type="ECO:0008006" key="9">
    <source>
        <dbReference type="Google" id="ProtNLM"/>
    </source>
</evidence>
<evidence type="ECO:0000313" key="8">
    <source>
        <dbReference type="Proteomes" id="UP000555103"/>
    </source>
</evidence>
<dbReference type="RefSeq" id="WP_183307573.1">
    <property type="nucleotide sequence ID" value="NZ_JACIEP010000008.1"/>
</dbReference>
<evidence type="ECO:0000256" key="3">
    <source>
        <dbReference type="ARBA" id="ARBA00022692"/>
    </source>
</evidence>
<keyword evidence="4 6" id="KW-1133">Transmembrane helix</keyword>
<feature type="transmembrane region" description="Helical" evidence="6">
    <location>
        <begin position="20"/>
        <end position="38"/>
    </location>
</feature>
<evidence type="ECO:0000256" key="6">
    <source>
        <dbReference type="SAM" id="Phobius"/>
    </source>
</evidence>
<comment type="subcellular location">
    <subcellularLocation>
        <location evidence="1">Cell membrane</location>
        <topology evidence="1">Multi-pass membrane protein</topology>
    </subcellularLocation>
</comment>
<feature type="transmembrane region" description="Helical" evidence="6">
    <location>
        <begin position="260"/>
        <end position="277"/>
    </location>
</feature>